<name>A0A1H1ZQL5_9ACTN</name>
<protein>
    <submittedName>
        <fullName evidence="2">DNA-binding transcriptional regulator, MarR family</fullName>
    </submittedName>
</protein>
<keyword evidence="2" id="KW-0238">DNA-binding</keyword>
<dbReference type="SMART" id="SM00347">
    <property type="entry name" value="HTH_MARR"/>
    <property type="match status" value="1"/>
</dbReference>
<dbReference type="InterPro" id="IPR000835">
    <property type="entry name" value="HTH_MarR-typ"/>
</dbReference>
<organism evidence="2 3">
    <name type="scientific">Microlunatus soli</name>
    <dbReference type="NCBI Taxonomy" id="630515"/>
    <lineage>
        <taxon>Bacteria</taxon>
        <taxon>Bacillati</taxon>
        <taxon>Actinomycetota</taxon>
        <taxon>Actinomycetes</taxon>
        <taxon>Propionibacteriales</taxon>
        <taxon>Propionibacteriaceae</taxon>
        <taxon>Microlunatus</taxon>
    </lineage>
</organism>
<accession>A0A1H1ZQL5</accession>
<dbReference type="Proteomes" id="UP000199103">
    <property type="component" value="Chromosome I"/>
</dbReference>
<dbReference type="PANTHER" id="PTHR33164:SF99">
    <property type="entry name" value="MARR FAMILY REGULATORY PROTEIN"/>
    <property type="match status" value="1"/>
</dbReference>
<dbReference type="PROSITE" id="PS50995">
    <property type="entry name" value="HTH_MARR_2"/>
    <property type="match status" value="1"/>
</dbReference>
<dbReference type="GO" id="GO:0003677">
    <property type="term" value="F:DNA binding"/>
    <property type="evidence" value="ECO:0007669"/>
    <property type="project" value="UniProtKB-KW"/>
</dbReference>
<feature type="domain" description="HTH marR-type" evidence="1">
    <location>
        <begin position="9"/>
        <end position="141"/>
    </location>
</feature>
<dbReference type="AlphaFoldDB" id="A0A1H1ZQL5"/>
<evidence type="ECO:0000313" key="3">
    <source>
        <dbReference type="Proteomes" id="UP000199103"/>
    </source>
</evidence>
<dbReference type="OrthoDB" id="4463574at2"/>
<dbReference type="STRING" id="630515.SAMN04489812_5386"/>
<dbReference type="InterPro" id="IPR039422">
    <property type="entry name" value="MarR/SlyA-like"/>
</dbReference>
<dbReference type="Pfam" id="PF12802">
    <property type="entry name" value="MarR_2"/>
    <property type="match status" value="1"/>
</dbReference>
<dbReference type="RefSeq" id="WP_157683738.1">
    <property type="nucleotide sequence ID" value="NZ_LT629772.1"/>
</dbReference>
<dbReference type="GO" id="GO:0003700">
    <property type="term" value="F:DNA-binding transcription factor activity"/>
    <property type="evidence" value="ECO:0007669"/>
    <property type="project" value="InterPro"/>
</dbReference>
<reference evidence="2 3" key="1">
    <citation type="submission" date="2016-10" db="EMBL/GenBank/DDBJ databases">
        <authorList>
            <person name="de Groot N.N."/>
        </authorList>
    </citation>
    <scope>NUCLEOTIDE SEQUENCE [LARGE SCALE GENOMIC DNA]</scope>
    <source>
        <strain evidence="2 3">DSM 21800</strain>
    </source>
</reference>
<dbReference type="InterPro" id="IPR036388">
    <property type="entry name" value="WH-like_DNA-bd_sf"/>
</dbReference>
<dbReference type="SUPFAM" id="SSF46785">
    <property type="entry name" value="Winged helix' DNA-binding domain"/>
    <property type="match status" value="1"/>
</dbReference>
<proteinExistence type="predicted"/>
<dbReference type="GO" id="GO:0006950">
    <property type="term" value="P:response to stress"/>
    <property type="evidence" value="ECO:0007669"/>
    <property type="project" value="TreeGrafter"/>
</dbReference>
<dbReference type="PANTHER" id="PTHR33164">
    <property type="entry name" value="TRANSCRIPTIONAL REGULATOR, MARR FAMILY"/>
    <property type="match status" value="1"/>
</dbReference>
<evidence type="ECO:0000259" key="1">
    <source>
        <dbReference type="PROSITE" id="PS50995"/>
    </source>
</evidence>
<dbReference type="Gene3D" id="1.10.10.10">
    <property type="entry name" value="Winged helix-like DNA-binding domain superfamily/Winged helix DNA-binding domain"/>
    <property type="match status" value="1"/>
</dbReference>
<sequence length="146" mass="16288">MTQQEPGIDLRLGGQFYLAHRFARAGTNGRLRSLGLDLRHLAVLRELADNGPSKQRALVDRIKMDRSSLVYVIDELERQGLAERGRDETDRRSHAVRITAKGRRRLTAATAAADQAMRELLSGLTATDKVRLEQLLDKVISAVTDV</sequence>
<gene>
    <name evidence="2" type="ORF">SAMN04489812_5386</name>
</gene>
<dbReference type="PRINTS" id="PR00598">
    <property type="entry name" value="HTHMARR"/>
</dbReference>
<dbReference type="InterPro" id="IPR036390">
    <property type="entry name" value="WH_DNA-bd_sf"/>
</dbReference>
<dbReference type="EMBL" id="LT629772">
    <property type="protein sequence ID" value="SDT36018.1"/>
    <property type="molecule type" value="Genomic_DNA"/>
</dbReference>
<evidence type="ECO:0000313" key="2">
    <source>
        <dbReference type="EMBL" id="SDT36018.1"/>
    </source>
</evidence>
<keyword evidence="3" id="KW-1185">Reference proteome</keyword>